<dbReference type="InterPro" id="IPR036909">
    <property type="entry name" value="Cyt_c-like_dom_sf"/>
</dbReference>
<feature type="binding site" description="covalent" evidence="8">
    <location>
        <position position="58"/>
    </location>
    <ligand>
        <name>heme c</name>
        <dbReference type="ChEBI" id="CHEBI:61717"/>
        <label>1</label>
    </ligand>
</feature>
<dbReference type="InterPro" id="IPR024167">
    <property type="entry name" value="Cytochrome_c4-like"/>
</dbReference>
<evidence type="ECO:0000256" key="1">
    <source>
        <dbReference type="ARBA" id="ARBA00004418"/>
    </source>
</evidence>
<accession>A0A6F8VHB0</accession>
<dbReference type="PIRSF" id="PIRSF000005">
    <property type="entry name" value="Cytochrome_c4"/>
    <property type="match status" value="1"/>
</dbReference>
<dbReference type="KEGG" id="slac:SKTS_29850"/>
<comment type="subcellular location">
    <subcellularLocation>
        <location evidence="1">Periplasm</location>
    </subcellularLocation>
</comment>
<organism evidence="12 13">
    <name type="scientific">Sulfurimicrobium lacus</name>
    <dbReference type="NCBI Taxonomy" id="2715678"/>
    <lineage>
        <taxon>Bacteria</taxon>
        <taxon>Pseudomonadati</taxon>
        <taxon>Pseudomonadota</taxon>
        <taxon>Betaproteobacteria</taxon>
        <taxon>Nitrosomonadales</taxon>
        <taxon>Sulfuricellaceae</taxon>
        <taxon>Sulfurimicrobium</taxon>
    </lineage>
</organism>
<feature type="binding site" description="axial binding residue" evidence="9">
    <location>
        <position position="62"/>
    </location>
    <ligand>
        <name>heme c</name>
        <dbReference type="ChEBI" id="CHEBI:61717"/>
        <label>1</label>
    </ligand>
    <ligandPart>
        <name>Fe</name>
        <dbReference type="ChEBI" id="CHEBI:18248"/>
    </ligandPart>
</feature>
<keyword evidence="2" id="KW-0813">Transport</keyword>
<keyword evidence="10" id="KW-0732">Signal</keyword>
<dbReference type="GO" id="GO:0042597">
    <property type="term" value="C:periplasmic space"/>
    <property type="evidence" value="ECO:0007669"/>
    <property type="project" value="UniProtKB-SubCell"/>
</dbReference>
<dbReference type="InterPro" id="IPR050597">
    <property type="entry name" value="Cytochrome_c_Oxidase_Subunit"/>
</dbReference>
<feature type="chain" id="PRO_5026160696" evidence="10">
    <location>
        <begin position="20"/>
        <end position="214"/>
    </location>
</feature>
<evidence type="ECO:0000259" key="11">
    <source>
        <dbReference type="PROSITE" id="PS51007"/>
    </source>
</evidence>
<feature type="binding site" description="covalent" evidence="8">
    <location>
        <position position="150"/>
    </location>
    <ligand>
        <name>heme c</name>
        <dbReference type="ChEBI" id="CHEBI:61717"/>
        <label>2</label>
    </ligand>
</feature>
<evidence type="ECO:0000256" key="7">
    <source>
        <dbReference type="ARBA" id="ARBA00023004"/>
    </source>
</evidence>
<reference evidence="13" key="1">
    <citation type="submission" date="2020-03" db="EMBL/GenBank/DDBJ databases">
        <title>Complete genome sequence of sulfur-oxidizing bacterium skT11.</title>
        <authorList>
            <person name="Kanda M."/>
            <person name="Kojima H."/>
            <person name="Fukui M."/>
        </authorList>
    </citation>
    <scope>NUCLEOTIDE SEQUENCE [LARGE SCALE GENOMIC DNA]</scope>
    <source>
        <strain evidence="13">skT11</strain>
    </source>
</reference>
<keyword evidence="6" id="KW-0249">Electron transport</keyword>
<feature type="binding site" description="axial binding residue" evidence="9">
    <location>
        <position position="101"/>
    </location>
    <ligand>
        <name>heme c</name>
        <dbReference type="ChEBI" id="CHEBI:61717"/>
        <label>1</label>
    </ligand>
    <ligandPart>
        <name>Fe</name>
        <dbReference type="ChEBI" id="CHEBI:18248"/>
    </ligandPart>
</feature>
<dbReference type="PANTHER" id="PTHR33751:SF9">
    <property type="entry name" value="CYTOCHROME C4"/>
    <property type="match status" value="1"/>
</dbReference>
<dbReference type="GO" id="GO:0009055">
    <property type="term" value="F:electron transfer activity"/>
    <property type="evidence" value="ECO:0007669"/>
    <property type="project" value="InterPro"/>
</dbReference>
<feature type="binding site" description="axial binding residue" evidence="9">
    <location>
        <position position="191"/>
    </location>
    <ligand>
        <name>heme c</name>
        <dbReference type="ChEBI" id="CHEBI:61717"/>
        <label>2</label>
    </ligand>
    <ligandPart>
        <name>Fe</name>
        <dbReference type="ChEBI" id="CHEBI:18248"/>
    </ligandPart>
</feature>
<dbReference type="Proteomes" id="UP000502260">
    <property type="component" value="Chromosome"/>
</dbReference>
<dbReference type="InterPro" id="IPR009056">
    <property type="entry name" value="Cyt_c-like_dom"/>
</dbReference>
<gene>
    <name evidence="12" type="primary">cycA</name>
    <name evidence="12" type="ORF">SKTS_29850</name>
</gene>
<keyword evidence="7 9" id="KW-0408">Iron</keyword>
<keyword evidence="3 8" id="KW-0349">Heme</keyword>
<dbReference type="GO" id="GO:0020037">
    <property type="term" value="F:heme binding"/>
    <property type="evidence" value="ECO:0007669"/>
    <property type="project" value="InterPro"/>
</dbReference>
<feature type="binding site" description="covalent" evidence="8">
    <location>
        <position position="61"/>
    </location>
    <ligand>
        <name>heme c</name>
        <dbReference type="ChEBI" id="CHEBI:61717"/>
        <label>1</label>
    </ligand>
</feature>
<evidence type="ECO:0000256" key="6">
    <source>
        <dbReference type="ARBA" id="ARBA00022982"/>
    </source>
</evidence>
<evidence type="ECO:0000313" key="13">
    <source>
        <dbReference type="Proteomes" id="UP000502260"/>
    </source>
</evidence>
<dbReference type="Pfam" id="PF00034">
    <property type="entry name" value="Cytochrom_C"/>
    <property type="match status" value="2"/>
</dbReference>
<dbReference type="PANTHER" id="PTHR33751">
    <property type="entry name" value="CBB3-TYPE CYTOCHROME C OXIDASE SUBUNIT FIXP"/>
    <property type="match status" value="1"/>
</dbReference>
<keyword evidence="4 9" id="KW-0479">Metal-binding</keyword>
<keyword evidence="13" id="KW-1185">Reference proteome</keyword>
<proteinExistence type="predicted"/>
<dbReference type="PROSITE" id="PS51007">
    <property type="entry name" value="CYTC"/>
    <property type="match status" value="2"/>
</dbReference>
<feature type="domain" description="Cytochrome c" evidence="11">
    <location>
        <begin position="46"/>
        <end position="124"/>
    </location>
</feature>
<evidence type="ECO:0000256" key="4">
    <source>
        <dbReference type="ARBA" id="ARBA00022723"/>
    </source>
</evidence>
<dbReference type="Gene3D" id="1.10.760.10">
    <property type="entry name" value="Cytochrome c-like domain"/>
    <property type="match status" value="2"/>
</dbReference>
<evidence type="ECO:0000256" key="3">
    <source>
        <dbReference type="ARBA" id="ARBA00022617"/>
    </source>
</evidence>
<evidence type="ECO:0000256" key="2">
    <source>
        <dbReference type="ARBA" id="ARBA00022448"/>
    </source>
</evidence>
<sequence length="214" mass="23127">MLAGALAGFIVAGMGAAVAAETKPAAKITLEARLGALAQDPKAMETAIKAGKKVASFCFNCHGNSGNSARPDVPNLAGQHPAYLLEQMKKFSDGRRRNVFMEGMIKAMSDEEKVSAVAYFASQEVTPHAISNPALASRGKDLFYKICWRCHGNDGRGNEKIARIAGQQPEYLTLTLKRYRDRTGERIDPFMAANTENLTDADINSLVVFVSGMK</sequence>
<protein>
    <submittedName>
        <fullName evidence="12">Cytochrome c</fullName>
    </submittedName>
</protein>
<evidence type="ECO:0000256" key="5">
    <source>
        <dbReference type="ARBA" id="ARBA00022764"/>
    </source>
</evidence>
<keyword evidence="5" id="KW-0574">Periplasm</keyword>
<feature type="binding site" description="axial binding residue" evidence="9">
    <location>
        <position position="151"/>
    </location>
    <ligand>
        <name>heme c</name>
        <dbReference type="ChEBI" id="CHEBI:61717"/>
        <label>2</label>
    </ligand>
    <ligandPart>
        <name>Fe</name>
        <dbReference type="ChEBI" id="CHEBI:18248"/>
    </ligandPart>
</feature>
<feature type="domain" description="Cytochrome c" evidence="11">
    <location>
        <begin position="134"/>
        <end position="214"/>
    </location>
</feature>
<evidence type="ECO:0000256" key="8">
    <source>
        <dbReference type="PIRSR" id="PIRSR000005-1"/>
    </source>
</evidence>
<dbReference type="GO" id="GO:0005506">
    <property type="term" value="F:iron ion binding"/>
    <property type="evidence" value="ECO:0007669"/>
    <property type="project" value="InterPro"/>
</dbReference>
<evidence type="ECO:0000256" key="10">
    <source>
        <dbReference type="SAM" id="SignalP"/>
    </source>
</evidence>
<comment type="PTM">
    <text evidence="8">Binds 2 heme c groups covalently per subunit.</text>
</comment>
<dbReference type="SUPFAM" id="SSF46626">
    <property type="entry name" value="Cytochrome c"/>
    <property type="match status" value="2"/>
</dbReference>
<evidence type="ECO:0000313" key="12">
    <source>
        <dbReference type="EMBL" id="BCB28099.1"/>
    </source>
</evidence>
<name>A0A6F8VHB0_9PROT</name>
<dbReference type="AlphaFoldDB" id="A0A6F8VHB0"/>
<dbReference type="EMBL" id="AP022853">
    <property type="protein sequence ID" value="BCB28099.1"/>
    <property type="molecule type" value="Genomic_DNA"/>
</dbReference>
<evidence type="ECO:0000256" key="9">
    <source>
        <dbReference type="PIRSR" id="PIRSR000005-2"/>
    </source>
</evidence>
<feature type="signal peptide" evidence="10">
    <location>
        <begin position="1"/>
        <end position="19"/>
    </location>
</feature>
<feature type="binding site" description="covalent" evidence="8">
    <location>
        <position position="147"/>
    </location>
    <ligand>
        <name>heme c</name>
        <dbReference type="ChEBI" id="CHEBI:61717"/>
        <label>2</label>
    </ligand>
</feature>